<gene>
    <name evidence="1" type="ORF">SAMN04515666_101487</name>
</gene>
<protein>
    <recommendedName>
        <fullName evidence="3">Alpha/beta hydrolase family protein</fullName>
    </recommendedName>
</protein>
<name>A0A1H7GWM7_9HYPH</name>
<keyword evidence="2" id="KW-1185">Reference proteome</keyword>
<dbReference type="InterPro" id="IPR029058">
    <property type="entry name" value="AB_hydrolase_fold"/>
</dbReference>
<organism evidence="1 2">
    <name type="scientific">Bosea lupini</name>
    <dbReference type="NCBI Taxonomy" id="1036779"/>
    <lineage>
        <taxon>Bacteria</taxon>
        <taxon>Pseudomonadati</taxon>
        <taxon>Pseudomonadota</taxon>
        <taxon>Alphaproteobacteria</taxon>
        <taxon>Hyphomicrobiales</taxon>
        <taxon>Boseaceae</taxon>
        <taxon>Bosea</taxon>
    </lineage>
</organism>
<dbReference type="Proteomes" id="UP000199664">
    <property type="component" value="Unassembled WGS sequence"/>
</dbReference>
<dbReference type="OrthoDB" id="9890335at2"/>
<evidence type="ECO:0008006" key="3">
    <source>
        <dbReference type="Google" id="ProtNLM"/>
    </source>
</evidence>
<proteinExistence type="predicted"/>
<dbReference type="AlphaFoldDB" id="A0A1H7GWM7"/>
<accession>A0A1H7GWM7</accession>
<dbReference type="SUPFAM" id="SSF53474">
    <property type="entry name" value="alpha/beta-Hydrolases"/>
    <property type="match status" value="1"/>
</dbReference>
<sequence>MARPFRSKFQFYDELIDTLREDRFHIGVNHGPPERRRGNHIGVMHDALITWASHMKGADIAAALAAMKAEDVASQTFGNKTSTLVRLFKTHGKILNGSGAIDPVVGKKTISSLDDVLPVVDREKLKRDKAEREKREKTENTLDIVVIYDGGKTFSQTKEDNEATFPITDADPYSRTGRKIFRMSATTASIGVASIPFLTRHSNLIQKKLEGREVGKICIAGSSSGGRNAVDLAARLHFAGLPVAYLAMADAAFFPIEAKNSPVETNGRLNTPLFGPFANSAAARQNFFQTVGNRSELAIFGMRRIFSSNMANKEIHGSVSGFTDRPLTSRIQAQNPKNDDDAHSRAVGDGMETALKEIRELLNAL</sequence>
<dbReference type="EMBL" id="FOAN01000001">
    <property type="protein sequence ID" value="SEK42573.1"/>
    <property type="molecule type" value="Genomic_DNA"/>
</dbReference>
<dbReference type="STRING" id="1036779.SAMN04515666_101487"/>
<reference evidence="2" key="1">
    <citation type="submission" date="2016-10" db="EMBL/GenBank/DDBJ databases">
        <authorList>
            <person name="Varghese N."/>
            <person name="Submissions S."/>
        </authorList>
    </citation>
    <scope>NUCLEOTIDE SEQUENCE [LARGE SCALE GENOMIC DNA]</scope>
    <source>
        <strain evidence="2">LMG 26383,CCUG 61248,R- 45681</strain>
    </source>
</reference>
<evidence type="ECO:0000313" key="2">
    <source>
        <dbReference type="Proteomes" id="UP000199664"/>
    </source>
</evidence>
<evidence type="ECO:0000313" key="1">
    <source>
        <dbReference type="EMBL" id="SEK42573.1"/>
    </source>
</evidence>